<evidence type="ECO:0000313" key="7">
    <source>
        <dbReference type="EMBL" id="SMD46734.1"/>
    </source>
</evidence>
<reference evidence="7" key="2">
    <citation type="submission" date="2019-04" db="EMBL/GenBank/DDBJ databases">
        <title>Unravelling the molecular evolution of spider venoms.</title>
        <authorList>
            <person name="Pineda S."/>
        </authorList>
    </citation>
    <scope>NUCLEOTIDE SEQUENCE</scope>
</reference>
<protein>
    <submittedName>
        <fullName evidence="7">U25-Lycotoxin-Lsp1a_1</fullName>
    </submittedName>
</protein>
<organism evidence="7">
    <name type="scientific">Lycosa sp. SGP-2016</name>
    <dbReference type="NCBI Taxonomy" id="1905177"/>
    <lineage>
        <taxon>Eukaryota</taxon>
        <taxon>Metazoa</taxon>
        <taxon>Ecdysozoa</taxon>
        <taxon>Arthropoda</taxon>
        <taxon>Chelicerata</taxon>
        <taxon>Arachnida</taxon>
        <taxon>Araneae</taxon>
        <taxon>Araneomorphae</taxon>
        <taxon>Entelegynae</taxon>
        <taxon>Lycosoidea</taxon>
        <taxon>Lycosidae</taxon>
        <taxon>Lycosa</taxon>
    </lineage>
</organism>
<evidence type="ECO:0000256" key="1">
    <source>
        <dbReference type="ARBA" id="ARBA00004613"/>
    </source>
</evidence>
<keyword evidence="5" id="KW-1015">Disulfide bond</keyword>
<proteinExistence type="predicted"/>
<evidence type="ECO:0000256" key="6">
    <source>
        <dbReference type="SAM" id="SignalP"/>
    </source>
</evidence>
<name>A0A482Z7R0_9ARAC</name>
<sequence length="76" mass="8395">MKLLLVTGLVLLVVSFVEAEGETQRVCIPLEEPCTDTPNNCCDGLNCECYRRLEDGVPKGVECACLEKGVTYKRKT</sequence>
<keyword evidence="4 6" id="KW-0732">Signal</keyword>
<evidence type="ECO:0000256" key="2">
    <source>
        <dbReference type="ARBA" id="ARBA00022525"/>
    </source>
</evidence>
<dbReference type="Pfam" id="PF10530">
    <property type="entry name" value="Toxin_35"/>
    <property type="match status" value="1"/>
</dbReference>
<dbReference type="InterPro" id="IPR019553">
    <property type="entry name" value="Spider_toxin_CSTX_knottin"/>
</dbReference>
<dbReference type="EMBL" id="HAGS01000104">
    <property type="protein sequence ID" value="SMD46734.1"/>
    <property type="molecule type" value="Transcribed_RNA"/>
</dbReference>
<feature type="signal peptide" evidence="6">
    <location>
        <begin position="1"/>
        <end position="19"/>
    </location>
</feature>
<feature type="chain" id="PRO_5019810604" evidence="6">
    <location>
        <begin position="20"/>
        <end position="76"/>
    </location>
</feature>
<keyword evidence="3" id="KW-0800">Toxin</keyword>
<evidence type="ECO:0000256" key="5">
    <source>
        <dbReference type="ARBA" id="ARBA00023157"/>
    </source>
</evidence>
<evidence type="ECO:0000256" key="3">
    <source>
        <dbReference type="ARBA" id="ARBA00022656"/>
    </source>
</evidence>
<dbReference type="GO" id="GO:0005576">
    <property type="term" value="C:extracellular region"/>
    <property type="evidence" value="ECO:0007669"/>
    <property type="project" value="UniProtKB-SubCell"/>
</dbReference>
<reference evidence="7" key="1">
    <citation type="submission" date="2017-03" db="EMBL/GenBank/DDBJ databases">
        <authorList>
            <person name="QRISCLOUD D."/>
        </authorList>
    </citation>
    <scope>NUCLEOTIDE SEQUENCE</scope>
</reference>
<dbReference type="AlphaFoldDB" id="A0A482Z7R0"/>
<accession>A0A482Z7R0</accession>
<comment type="subcellular location">
    <subcellularLocation>
        <location evidence="1">Secreted</location>
    </subcellularLocation>
</comment>
<evidence type="ECO:0000256" key="4">
    <source>
        <dbReference type="ARBA" id="ARBA00022729"/>
    </source>
</evidence>
<dbReference type="GO" id="GO:0090729">
    <property type="term" value="F:toxin activity"/>
    <property type="evidence" value="ECO:0007669"/>
    <property type="project" value="UniProtKB-KW"/>
</dbReference>
<keyword evidence="2" id="KW-0964">Secreted</keyword>